<feature type="domain" description="HNH nuclease" evidence="1">
    <location>
        <begin position="151"/>
        <end position="246"/>
    </location>
</feature>
<dbReference type="OrthoDB" id="2104739at2759"/>
<name>V5GC55_BYSSN</name>
<dbReference type="EMBL" id="BAUL01000309">
    <property type="protein sequence ID" value="GAD99641.1"/>
    <property type="molecule type" value="Genomic_DNA"/>
</dbReference>
<keyword evidence="3" id="KW-1185">Reference proteome</keyword>
<gene>
    <name evidence="2" type="ORF">PVAR5_8363</name>
</gene>
<dbReference type="InterPro" id="IPR003615">
    <property type="entry name" value="HNH_nuc"/>
</dbReference>
<sequence>MDEDLLDTLLSLSALLSPGPPDQDELHADEVDTQHKLSSYTPRSKSDDTVRILTSFVENLPSYGKRIITKFIANCDNEDTLFNLATHLCTAILFPMKARGGKTPSVTPSPFEEADTDITFDEVASMMVQSSSRKDQPTLKKLCLRRDNYRCLITGFWDEAARGNVPEEVLGDRILNTELAQIIPFSLSKYSDGEQERDIARCWTALYLFFPDILEVAQIGPDNINHPKNAMSLMSIVHSEFGCLRLALESTGQGEPSTYKVITYPGFQSGLRLFLPPPNDNNERIVRFENHGNCDLPSRILLDTHAAIARILHASGKAEDIENIYRERENTPCLAPDGSTDLNRLLLLV</sequence>
<dbReference type="HOGENOM" id="CLU_049186_0_2_1"/>
<evidence type="ECO:0000313" key="3">
    <source>
        <dbReference type="Proteomes" id="UP000018001"/>
    </source>
</evidence>
<organism evidence="2 3">
    <name type="scientific">Byssochlamys spectabilis (strain No. 5 / NBRC 109023)</name>
    <name type="common">Paecilomyces variotii</name>
    <dbReference type="NCBI Taxonomy" id="1356009"/>
    <lineage>
        <taxon>Eukaryota</taxon>
        <taxon>Fungi</taxon>
        <taxon>Dikarya</taxon>
        <taxon>Ascomycota</taxon>
        <taxon>Pezizomycotina</taxon>
        <taxon>Eurotiomycetes</taxon>
        <taxon>Eurotiomycetidae</taxon>
        <taxon>Eurotiales</taxon>
        <taxon>Thermoascaceae</taxon>
        <taxon>Paecilomyces</taxon>
    </lineage>
</organism>
<dbReference type="InParanoid" id="V5GC55"/>
<protein>
    <recommendedName>
        <fullName evidence="1">HNH nuclease domain-containing protein</fullName>
    </recommendedName>
</protein>
<comment type="caution">
    <text evidence="2">The sequence shown here is derived from an EMBL/GenBank/DDBJ whole genome shotgun (WGS) entry which is preliminary data.</text>
</comment>
<evidence type="ECO:0000313" key="2">
    <source>
        <dbReference type="EMBL" id="GAD99641.1"/>
    </source>
</evidence>
<reference evidence="3" key="1">
    <citation type="journal article" date="2014" name="Genome Announc.">
        <title>Draft genome sequence of the formaldehyde-resistant fungus Byssochlamys spectabilis No. 5 (anamorph Paecilomyces variotii No. 5) (NBRC109023).</title>
        <authorList>
            <person name="Oka T."/>
            <person name="Ekino K."/>
            <person name="Fukuda K."/>
            <person name="Nomura Y."/>
        </authorList>
    </citation>
    <scope>NUCLEOTIDE SEQUENCE [LARGE SCALE GENOMIC DNA]</scope>
    <source>
        <strain evidence="3">No. 5 / NBRC 109023</strain>
    </source>
</reference>
<dbReference type="eggNOG" id="ENOG502SIV1">
    <property type="taxonomic scope" value="Eukaryota"/>
</dbReference>
<dbReference type="Pfam" id="PF13391">
    <property type="entry name" value="HNH_2"/>
    <property type="match status" value="1"/>
</dbReference>
<dbReference type="AlphaFoldDB" id="V5GC55"/>
<evidence type="ECO:0000259" key="1">
    <source>
        <dbReference type="Pfam" id="PF13391"/>
    </source>
</evidence>
<accession>V5GC55</accession>
<dbReference type="Proteomes" id="UP000018001">
    <property type="component" value="Unassembled WGS sequence"/>
</dbReference>
<proteinExistence type="predicted"/>